<dbReference type="PANTHER" id="PTHR42753">
    <property type="entry name" value="MITOCHONDRIAL RIBOSOME PROTEIN L39/PROLYL-TRNA LIGASE FAMILY MEMBER"/>
    <property type="match status" value="1"/>
</dbReference>
<dbReference type="InterPro" id="IPR050062">
    <property type="entry name" value="Pro-tRNA_synthetase"/>
</dbReference>
<dbReference type="EMBL" id="QGMF01000601">
    <property type="protein sequence ID" value="TVY14860.1"/>
    <property type="molecule type" value="Genomic_DNA"/>
</dbReference>
<gene>
    <name evidence="14" type="primary">proS</name>
    <name evidence="14" type="ORF">LARI1_G008214</name>
</gene>
<protein>
    <recommendedName>
        <fullName evidence="4">proline--tRNA ligase</fullName>
        <ecNumber evidence="4">6.1.1.15</ecNumber>
    </recommendedName>
    <alternativeName>
        <fullName evidence="11">Prolyl-tRNA synthetase</fullName>
    </alternativeName>
</protein>
<evidence type="ECO:0000256" key="12">
    <source>
        <dbReference type="ARBA" id="ARBA00047671"/>
    </source>
</evidence>
<dbReference type="Gene3D" id="3.30.930.10">
    <property type="entry name" value="Bira Bifunctional Protein, Domain 2"/>
    <property type="match status" value="2"/>
</dbReference>
<comment type="similarity">
    <text evidence="2">Belongs to the class-II aminoacyl-tRNA synthetase family.</text>
</comment>
<dbReference type="OrthoDB" id="10267474at2759"/>
<dbReference type="InterPro" id="IPR002314">
    <property type="entry name" value="aa-tRNA-synt_IIb"/>
</dbReference>
<dbReference type="PROSITE" id="PS50862">
    <property type="entry name" value="AA_TRNA_LIGASE_II"/>
    <property type="match status" value="1"/>
</dbReference>
<dbReference type="EC" id="6.1.1.15" evidence="4"/>
<dbReference type="Pfam" id="PF03129">
    <property type="entry name" value="HGTP_anticodon"/>
    <property type="match status" value="1"/>
</dbReference>
<dbReference type="GO" id="GO:0005739">
    <property type="term" value="C:mitochondrion"/>
    <property type="evidence" value="ECO:0007669"/>
    <property type="project" value="TreeGrafter"/>
</dbReference>
<dbReference type="FunFam" id="3.30.930.10:FF:000066">
    <property type="entry name" value="Proline--tRNA ligase"/>
    <property type="match status" value="1"/>
</dbReference>
<comment type="catalytic activity">
    <reaction evidence="12">
        <text>tRNA(Pro) + L-proline + ATP = L-prolyl-tRNA(Pro) + AMP + diphosphate</text>
        <dbReference type="Rhea" id="RHEA:14305"/>
        <dbReference type="Rhea" id="RHEA-COMP:9700"/>
        <dbReference type="Rhea" id="RHEA-COMP:9702"/>
        <dbReference type="ChEBI" id="CHEBI:30616"/>
        <dbReference type="ChEBI" id="CHEBI:33019"/>
        <dbReference type="ChEBI" id="CHEBI:60039"/>
        <dbReference type="ChEBI" id="CHEBI:78442"/>
        <dbReference type="ChEBI" id="CHEBI:78532"/>
        <dbReference type="ChEBI" id="CHEBI:456215"/>
        <dbReference type="EC" id="6.1.1.15"/>
    </reaction>
</comment>
<dbReference type="InterPro" id="IPR002316">
    <property type="entry name" value="Pro-tRNA-ligase_IIa"/>
</dbReference>
<keyword evidence="6 14" id="KW-0436">Ligase</keyword>
<dbReference type="Gene3D" id="3.40.50.800">
    <property type="entry name" value="Anticodon-binding domain"/>
    <property type="match status" value="1"/>
</dbReference>
<dbReference type="InterPro" id="IPR045864">
    <property type="entry name" value="aa-tRNA-synth_II/BPL/LPL"/>
</dbReference>
<reference evidence="14 15" key="1">
    <citation type="submission" date="2018-05" db="EMBL/GenBank/DDBJ databases">
        <title>Whole genome sequencing for identification of molecular markers to develop diagnostic detection tools for the regulated plant pathogen Lachnellula willkommii.</title>
        <authorList>
            <person name="Giroux E."/>
            <person name="Bilodeau G."/>
        </authorList>
    </citation>
    <scope>NUCLEOTIDE SEQUENCE [LARGE SCALE GENOMIC DNA]</scope>
    <source>
        <strain evidence="14 15">CBS 203.66</strain>
    </source>
</reference>
<dbReference type="AlphaFoldDB" id="A0A8T9B4B3"/>
<comment type="subcellular location">
    <subcellularLocation>
        <location evidence="1">Cytoplasm</location>
    </subcellularLocation>
</comment>
<keyword evidence="7" id="KW-0547">Nucleotide-binding</keyword>
<proteinExistence type="inferred from homology"/>
<dbReference type="GO" id="GO:0005524">
    <property type="term" value="F:ATP binding"/>
    <property type="evidence" value="ECO:0007669"/>
    <property type="project" value="UniProtKB-KW"/>
</dbReference>
<evidence type="ECO:0000313" key="15">
    <source>
        <dbReference type="Proteomes" id="UP000469559"/>
    </source>
</evidence>
<evidence type="ECO:0000256" key="8">
    <source>
        <dbReference type="ARBA" id="ARBA00022840"/>
    </source>
</evidence>
<keyword evidence="10" id="KW-0030">Aminoacyl-tRNA synthetase</keyword>
<dbReference type="GO" id="GO:0006433">
    <property type="term" value="P:prolyl-tRNA aminoacylation"/>
    <property type="evidence" value="ECO:0007669"/>
    <property type="project" value="InterPro"/>
</dbReference>
<evidence type="ECO:0000256" key="1">
    <source>
        <dbReference type="ARBA" id="ARBA00004496"/>
    </source>
</evidence>
<evidence type="ECO:0000259" key="13">
    <source>
        <dbReference type="PROSITE" id="PS50862"/>
    </source>
</evidence>
<evidence type="ECO:0000313" key="14">
    <source>
        <dbReference type="EMBL" id="TVY14860.1"/>
    </source>
</evidence>
<evidence type="ECO:0000256" key="4">
    <source>
        <dbReference type="ARBA" id="ARBA00012831"/>
    </source>
</evidence>
<dbReference type="InterPro" id="IPR004154">
    <property type="entry name" value="Anticodon-bd"/>
</dbReference>
<dbReference type="GO" id="GO:0004827">
    <property type="term" value="F:proline-tRNA ligase activity"/>
    <property type="evidence" value="ECO:0007669"/>
    <property type="project" value="UniProtKB-EC"/>
</dbReference>
<dbReference type="SUPFAM" id="SSF52954">
    <property type="entry name" value="Class II aaRS ABD-related"/>
    <property type="match status" value="1"/>
</dbReference>
<dbReference type="PRINTS" id="PR01046">
    <property type="entry name" value="TRNASYNTHPRO"/>
</dbReference>
<accession>A0A8T9B4B3</accession>
<comment type="caution">
    <text evidence="14">The sequence shown here is derived from an EMBL/GenBank/DDBJ whole genome shotgun (WGS) entry which is preliminary data.</text>
</comment>
<dbReference type="InterPro" id="IPR036621">
    <property type="entry name" value="Anticodon-bd_dom_sf"/>
</dbReference>
<evidence type="ECO:0000256" key="6">
    <source>
        <dbReference type="ARBA" id="ARBA00022598"/>
    </source>
</evidence>
<keyword evidence="15" id="KW-1185">Reference proteome</keyword>
<evidence type="ECO:0000256" key="3">
    <source>
        <dbReference type="ARBA" id="ARBA00011738"/>
    </source>
</evidence>
<evidence type="ECO:0000256" key="5">
    <source>
        <dbReference type="ARBA" id="ARBA00022490"/>
    </source>
</evidence>
<organism evidence="14 15">
    <name type="scientific">Lachnellula arida</name>
    <dbReference type="NCBI Taxonomy" id="1316785"/>
    <lineage>
        <taxon>Eukaryota</taxon>
        <taxon>Fungi</taxon>
        <taxon>Dikarya</taxon>
        <taxon>Ascomycota</taxon>
        <taxon>Pezizomycotina</taxon>
        <taxon>Leotiomycetes</taxon>
        <taxon>Helotiales</taxon>
        <taxon>Lachnaceae</taxon>
        <taxon>Lachnellula</taxon>
    </lineage>
</organism>
<evidence type="ECO:0000256" key="2">
    <source>
        <dbReference type="ARBA" id="ARBA00008226"/>
    </source>
</evidence>
<evidence type="ECO:0000256" key="10">
    <source>
        <dbReference type="ARBA" id="ARBA00023146"/>
    </source>
</evidence>
<dbReference type="InterPro" id="IPR006195">
    <property type="entry name" value="aa-tRNA-synth_II"/>
</dbReference>
<evidence type="ECO:0000256" key="9">
    <source>
        <dbReference type="ARBA" id="ARBA00022917"/>
    </source>
</evidence>
<keyword evidence="8" id="KW-0067">ATP-binding</keyword>
<name>A0A8T9B4B3_9HELO</name>
<comment type="subunit">
    <text evidence="3">Homodimer.</text>
</comment>
<dbReference type="PANTHER" id="PTHR42753:SF2">
    <property type="entry name" value="PROLINE--TRNA LIGASE"/>
    <property type="match status" value="1"/>
</dbReference>
<dbReference type="Pfam" id="PF00587">
    <property type="entry name" value="tRNA-synt_2b"/>
    <property type="match status" value="1"/>
</dbReference>
<keyword evidence="9" id="KW-0648">Protein biosynthesis</keyword>
<sequence>MRCTTIPPFLASLQPRATRLSACCFGNAAVCAILRPYDRFQTRQAHSSPPGTDDGRARLSKLWAPSGGISPTAEEDSHSMLIRAGFLRQAHSGLFHMLPLGQRVQKKLEALIDKHMSTLNASKLDLSSISSESLWERSGRLKSVGSELFRFRDRKDTGYLLSPTHEEEITTLVTSTTTSYKDLPVRVYQISRKYRDELRPRHGLLRSREFIMKDLYTFDYSSPQALSTYNQVREAYARLFDELKIPYLVAEADSGDMGGNLSHEFHFPTAKGEDHVISCTNCGYVANEELADGPVLPSESKSTENDIDIRILDEVTELSAWDGISKDRSTLFTVFYLPSALSSSNPASDVADGREVNIHAIKAAFPEIDNSIEDPFDLWIESYLSNPADTPVRPWQHLNILDGSMSDSVRQRFADGSNILLRDPTATLGFSHQLNTVVQHPVTGKPFNLLRVKNGDRCPRCLEGHVKINKAIELGHTFHLGSRYTKQLEGHVTVPRHIINNQEADFEFLPTAKDSTSDRQVVVQMGCHGIGVSRMIGAVADTLADKDGLNWPRVMAPFEAVIITNKTGEKDTSDVYDAIQAHASGSSDIDLVLDDRAKAFAWKMKDADLVGYPVIVVVGRRWEGERICEVQCRRLKIKEDVHIADLSNYVRSLLKQL</sequence>
<evidence type="ECO:0000256" key="7">
    <source>
        <dbReference type="ARBA" id="ARBA00022741"/>
    </source>
</evidence>
<dbReference type="SUPFAM" id="SSF55681">
    <property type="entry name" value="Class II aaRS and biotin synthetases"/>
    <property type="match status" value="1"/>
</dbReference>
<feature type="domain" description="Aminoacyl-transfer RNA synthetases class-II family profile" evidence="13">
    <location>
        <begin position="101"/>
        <end position="557"/>
    </location>
</feature>
<dbReference type="Proteomes" id="UP000469559">
    <property type="component" value="Unassembled WGS sequence"/>
</dbReference>
<evidence type="ECO:0000256" key="11">
    <source>
        <dbReference type="ARBA" id="ARBA00029731"/>
    </source>
</evidence>
<keyword evidence="5" id="KW-0963">Cytoplasm</keyword>